<evidence type="ECO:0000259" key="5">
    <source>
        <dbReference type="Pfam" id="PF17786"/>
    </source>
</evidence>
<dbReference type="InterPro" id="IPR006102">
    <property type="entry name" value="Ig-like_GH2"/>
</dbReference>
<comment type="similarity">
    <text evidence="1">Belongs to the glycosyl hydrolase 2 family.</text>
</comment>
<evidence type="ECO:0000256" key="2">
    <source>
        <dbReference type="ARBA" id="ARBA00022801"/>
    </source>
</evidence>
<dbReference type="InterPro" id="IPR036156">
    <property type="entry name" value="Beta-gal/glucu_dom_sf"/>
</dbReference>
<feature type="domain" description="Glycoside hydrolase family 2 immunoglobulin-like beta-sandwich" evidence="4">
    <location>
        <begin position="226"/>
        <end position="339"/>
    </location>
</feature>
<protein>
    <submittedName>
        <fullName evidence="8">Exo-beta-D-glucosaminidase</fullName>
        <ecNumber evidence="8">3.2.1.165</ecNumber>
    </submittedName>
</protein>
<evidence type="ECO:0000256" key="1">
    <source>
        <dbReference type="ARBA" id="ARBA00007401"/>
    </source>
</evidence>
<dbReference type="PANTHER" id="PTHR43536">
    <property type="entry name" value="MANNOSYLGLYCOPROTEIN ENDO-BETA-MANNOSIDASE"/>
    <property type="match status" value="1"/>
</dbReference>
<evidence type="ECO:0000256" key="3">
    <source>
        <dbReference type="ARBA" id="ARBA00023295"/>
    </source>
</evidence>
<name>A0A1J5RAF4_9ZZZZ</name>
<proteinExistence type="inferred from homology"/>
<keyword evidence="2 8" id="KW-0378">Hydrolase</keyword>
<evidence type="ECO:0000313" key="8">
    <source>
        <dbReference type="EMBL" id="OIQ89100.1"/>
    </source>
</evidence>
<dbReference type="InterPro" id="IPR043534">
    <property type="entry name" value="EBDG/EBM"/>
</dbReference>
<dbReference type="Pfam" id="PF22666">
    <property type="entry name" value="Glyco_hydro_2_N2"/>
    <property type="match status" value="1"/>
</dbReference>
<dbReference type="Pfam" id="PF00703">
    <property type="entry name" value="Glyco_hydro_2"/>
    <property type="match status" value="1"/>
</dbReference>
<dbReference type="SUPFAM" id="SSF51445">
    <property type="entry name" value="(Trans)glycosidases"/>
    <property type="match status" value="1"/>
</dbReference>
<evidence type="ECO:0000259" key="4">
    <source>
        <dbReference type="Pfam" id="PF00703"/>
    </source>
</evidence>
<dbReference type="AlphaFoldDB" id="A0A1J5RAF4"/>
<reference evidence="8" key="1">
    <citation type="submission" date="2016-10" db="EMBL/GenBank/DDBJ databases">
        <title>Sequence of Gallionella enrichment culture.</title>
        <authorList>
            <person name="Poehlein A."/>
            <person name="Muehling M."/>
            <person name="Daniel R."/>
        </authorList>
    </citation>
    <scope>NUCLEOTIDE SEQUENCE</scope>
</reference>
<dbReference type="GO" id="GO:0005975">
    <property type="term" value="P:carbohydrate metabolic process"/>
    <property type="evidence" value="ECO:0007669"/>
    <property type="project" value="InterPro"/>
</dbReference>
<dbReference type="Pfam" id="PF18368">
    <property type="entry name" value="Ig_GlcNase"/>
    <property type="match status" value="1"/>
</dbReference>
<feature type="domain" description="Exo-beta-D-glucosaminidase Ig-fold" evidence="6">
    <location>
        <begin position="794"/>
        <end position="900"/>
    </location>
</feature>
<dbReference type="InterPro" id="IPR041351">
    <property type="entry name" value="Ig_GlcNase"/>
</dbReference>
<sequence>MKPTLTQGPLWIMIALLSLGLALPVSRAGTSPDRLELKDGWFLQSSRLVRVSPEILSSPGFTPEHWCQAQVPTTVLAAQVASGEFKDIFYADNLRKLPGMSAAPGGSSATNPYDAPWWFRTEFRLPAAFKGKTVWLHFNGINSKANVWLNGKKLADSSQVAGAFRIFELNATPLINPEGTNVLAVEVYAPKDGDFGINLVDWIPTPPDKDMGLWRGVYLAASGPVRLRYPTVSTHFPDDSLQRADLTVRAELSNDTDRPVVGVLHGNFDNVTLAQQVTLAPREHRSVLFTPDKYPQLKIAHPAVWWPAGWGKQALHRLSMTFAIDGARSDAQSCTFGIREITSELYGAAPEMGGVFNNNGDFSRVRTDQRPLRLLVNHRPILIRGGGWCPDMLMRTSPERLRAQFRYLVDMHLNAIRLEGKLEDNAFFDEADRAGILILAGWCCGDIWERWSSWTPNDYTIAYQSQRTQILRLRHHACMALWMNGSDNHPPAEVETTYRKILADNGWPNPSISSATSVPTSVSGPTGVKMTGPYDYVPPSYWLVDKDHFGGAFGFNTETSPGPAIPDLGSLKKFLPATKLWPVNELWNLHAGAGSLNNTITHFSEAMDAIYGKPSGLEDFLRKAQAMDYDGERAMFEAYGRNKYHSTGVIQWMLNNGWPSIVWHLYDYYLQPAAGYFGAKKACEPLHIQYSYDDRSVVVVNSLIRDCSGLTAEASLYDFNLHPLFTGTVHLDSPADSVQRILTLPKVDTASDVTFVRLRLSDRSGRTVSTNFYWLPRHLSTFDWSQKQAREHPYYTAVTRYEDLSQLNRLATVSLDASALMHRWPGKEAVRVRIHNPSKSLAFQIHLAVVDEKSHAEILPVLWEDNYFSLLPGESRTVVARYPFAIGADGLSLKVDGWNIAPNTTLVAIAHSLRSGPATVAHPTP</sequence>
<dbReference type="Gene3D" id="2.60.120.260">
    <property type="entry name" value="Galactose-binding domain-like"/>
    <property type="match status" value="1"/>
</dbReference>
<dbReference type="PANTHER" id="PTHR43536:SF1">
    <property type="entry name" value="MANNOSYLGLYCOPROTEIN ENDO-BETA-MANNOSIDASE"/>
    <property type="match status" value="1"/>
</dbReference>
<dbReference type="InterPro" id="IPR017853">
    <property type="entry name" value="GH"/>
</dbReference>
<dbReference type="Gene3D" id="2.60.40.10">
    <property type="entry name" value="Immunoglobulins"/>
    <property type="match status" value="3"/>
</dbReference>
<keyword evidence="3 8" id="KW-0326">Glycosidase</keyword>
<dbReference type="InterPro" id="IPR008979">
    <property type="entry name" value="Galactose-bd-like_sf"/>
</dbReference>
<accession>A0A1J5RAF4</accession>
<dbReference type="InterPro" id="IPR013783">
    <property type="entry name" value="Ig-like_fold"/>
</dbReference>
<dbReference type="SUPFAM" id="SSF49785">
    <property type="entry name" value="Galactose-binding domain-like"/>
    <property type="match status" value="1"/>
</dbReference>
<organism evidence="8">
    <name type="scientific">mine drainage metagenome</name>
    <dbReference type="NCBI Taxonomy" id="410659"/>
    <lineage>
        <taxon>unclassified sequences</taxon>
        <taxon>metagenomes</taxon>
        <taxon>ecological metagenomes</taxon>
    </lineage>
</organism>
<dbReference type="InterPro" id="IPR054593">
    <property type="entry name" value="Beta-mannosidase-like_N2"/>
</dbReference>
<feature type="domain" description="Beta-mannosidase-like galactose-binding" evidence="7">
    <location>
        <begin position="64"/>
        <end position="190"/>
    </location>
</feature>
<feature type="domain" description="Mannosidase Ig/CBM-like" evidence="5">
    <location>
        <begin position="696"/>
        <end position="775"/>
    </location>
</feature>
<evidence type="ECO:0000259" key="7">
    <source>
        <dbReference type="Pfam" id="PF22666"/>
    </source>
</evidence>
<comment type="caution">
    <text evidence="8">The sequence shown here is derived from an EMBL/GenBank/DDBJ whole genome shotgun (WGS) entry which is preliminary data.</text>
</comment>
<dbReference type="EC" id="3.2.1.165" evidence="8"/>
<dbReference type="Gene3D" id="3.20.20.80">
    <property type="entry name" value="Glycosidases"/>
    <property type="match status" value="1"/>
</dbReference>
<gene>
    <name evidence="8" type="primary">csxA_6</name>
    <name evidence="8" type="ORF">GALL_290050</name>
</gene>
<dbReference type="InterPro" id="IPR041447">
    <property type="entry name" value="Mannosidase_ig"/>
</dbReference>
<dbReference type="Pfam" id="PF17786">
    <property type="entry name" value="Mannosidase_ig"/>
    <property type="match status" value="1"/>
</dbReference>
<dbReference type="GO" id="GO:0052761">
    <property type="term" value="F:exo-1,4-beta-D-glucosaminidase activity"/>
    <property type="evidence" value="ECO:0007669"/>
    <property type="project" value="UniProtKB-EC"/>
</dbReference>
<evidence type="ECO:0000259" key="6">
    <source>
        <dbReference type="Pfam" id="PF18368"/>
    </source>
</evidence>
<dbReference type="SUPFAM" id="SSF49303">
    <property type="entry name" value="beta-Galactosidase/glucuronidase domain"/>
    <property type="match status" value="3"/>
</dbReference>
<dbReference type="EMBL" id="MLJW01000344">
    <property type="protein sequence ID" value="OIQ89100.1"/>
    <property type="molecule type" value="Genomic_DNA"/>
</dbReference>